<dbReference type="AlphaFoldDB" id="A0A077LW49"/>
<dbReference type="InterPro" id="IPR006016">
    <property type="entry name" value="UspA"/>
</dbReference>
<evidence type="ECO:0000313" key="3">
    <source>
        <dbReference type="EMBL" id="CCH77951.1"/>
    </source>
</evidence>
<proteinExistence type="inferred from homology"/>
<dbReference type="InterPro" id="IPR014729">
    <property type="entry name" value="Rossmann-like_a/b/a_fold"/>
</dbReference>
<comment type="similarity">
    <text evidence="1">Belongs to the universal stress protein A family.</text>
</comment>
<protein>
    <recommendedName>
        <fullName evidence="2">UspA domain-containing protein</fullName>
    </recommendedName>
</protein>
<dbReference type="Pfam" id="PF00582">
    <property type="entry name" value="Usp"/>
    <property type="match status" value="2"/>
</dbReference>
<evidence type="ECO:0000313" key="4">
    <source>
        <dbReference type="Proteomes" id="UP000035721"/>
    </source>
</evidence>
<gene>
    <name evidence="3" type="ORF">BN12_240020</name>
</gene>
<accession>A0A077LW49</accession>
<dbReference type="PRINTS" id="PR01438">
    <property type="entry name" value="UNVRSLSTRESS"/>
</dbReference>
<dbReference type="InterPro" id="IPR006015">
    <property type="entry name" value="Universal_stress_UspA"/>
</dbReference>
<dbReference type="SUPFAM" id="SSF52402">
    <property type="entry name" value="Adenine nucleotide alpha hydrolases-like"/>
    <property type="match status" value="2"/>
</dbReference>
<reference evidence="3 4" key="1">
    <citation type="journal article" date="2013" name="ISME J.">
        <title>A metabolic model for members of the genus Tetrasphaera involved in enhanced biological phosphorus removal.</title>
        <authorList>
            <person name="Kristiansen R."/>
            <person name="Nguyen H.T.T."/>
            <person name="Saunders A.M."/>
            <person name="Nielsen J.L."/>
            <person name="Wimmer R."/>
            <person name="Le V.Q."/>
            <person name="McIlroy S.J."/>
            <person name="Petrovski S."/>
            <person name="Seviour R.J."/>
            <person name="Calteau A."/>
            <person name="Nielsen K.L."/>
            <person name="Nielsen P.H."/>
        </authorList>
    </citation>
    <scope>NUCLEOTIDE SEQUENCE [LARGE SCALE GENOMIC DNA]</scope>
    <source>
        <strain evidence="3 4">T1-X7</strain>
    </source>
</reference>
<name>A0A077LW49_9MICO</name>
<keyword evidence="4" id="KW-1185">Reference proteome</keyword>
<feature type="domain" description="UspA" evidence="2">
    <location>
        <begin position="153"/>
        <end position="291"/>
    </location>
</feature>
<comment type="caution">
    <text evidence="3">The sequence shown here is derived from an EMBL/GenBank/DDBJ whole genome shotgun (WGS) entry which is preliminary data.</text>
</comment>
<evidence type="ECO:0000259" key="2">
    <source>
        <dbReference type="Pfam" id="PF00582"/>
    </source>
</evidence>
<dbReference type="Proteomes" id="UP000035721">
    <property type="component" value="Unassembled WGS sequence"/>
</dbReference>
<dbReference type="PANTHER" id="PTHR46553:SF3">
    <property type="entry name" value="ADENINE NUCLEOTIDE ALPHA HYDROLASES-LIKE SUPERFAMILY PROTEIN"/>
    <property type="match status" value="1"/>
</dbReference>
<organism evidence="3 4">
    <name type="scientific">Nostocoides japonicum T1-X7</name>
    <dbReference type="NCBI Taxonomy" id="1194083"/>
    <lineage>
        <taxon>Bacteria</taxon>
        <taxon>Bacillati</taxon>
        <taxon>Actinomycetota</taxon>
        <taxon>Actinomycetes</taxon>
        <taxon>Micrococcales</taxon>
        <taxon>Intrasporangiaceae</taxon>
        <taxon>Nostocoides</taxon>
    </lineage>
</organism>
<evidence type="ECO:0000256" key="1">
    <source>
        <dbReference type="ARBA" id="ARBA00008791"/>
    </source>
</evidence>
<feature type="domain" description="UspA" evidence="2">
    <location>
        <begin position="9"/>
        <end position="143"/>
    </location>
</feature>
<dbReference type="Gene3D" id="3.40.50.620">
    <property type="entry name" value="HUPs"/>
    <property type="match status" value="2"/>
</dbReference>
<sequence>MESITTRGSIVVGTDGSSISNMALDWAARRASAGGGIPIVVVHAFASDLPMLGFGVLRDDDTIRREGDILLSAAKARIHSIDPKLPVVTACVPGFAAPALLRASDGALMLVVGAVGRGVLSRVTLGAVMQQVVSYAGCPVVVVGRDPRTTAPYGRVVVGVDGSTTSLAAARFAFTHAASSGAQDVDVVTTWQARGRKDPLLAKGSDWDAYVSSAQSTVQSALADLVRKHPEVKVHHEVVEGDPLGVLVERSQDADLVVVGNRGLGGFEGLKLGSISRGLLGHTPCPVVICHVAGTPVKQSTRV</sequence>
<dbReference type="EMBL" id="CAJB01000157">
    <property type="protein sequence ID" value="CCH77951.1"/>
    <property type="molecule type" value="Genomic_DNA"/>
</dbReference>
<dbReference type="PANTHER" id="PTHR46553">
    <property type="entry name" value="ADENINE NUCLEOTIDE ALPHA HYDROLASES-LIKE SUPERFAMILY PROTEIN"/>
    <property type="match status" value="1"/>
</dbReference>